<feature type="region of interest" description="Disordered" evidence="1">
    <location>
        <begin position="1"/>
        <end position="31"/>
    </location>
</feature>
<dbReference type="SMART" id="SM00579">
    <property type="entry name" value="FBD"/>
    <property type="match status" value="1"/>
</dbReference>
<dbReference type="Gramene" id="TraesCS5A02G234900.1">
    <property type="protein sequence ID" value="TraesCS5A02G234900.1"/>
    <property type="gene ID" value="TraesCS5A02G234900"/>
</dbReference>
<evidence type="ECO:0000313" key="3">
    <source>
        <dbReference type="EnsemblPlants" id="TraesCS5A02G234900.1"/>
    </source>
</evidence>
<dbReference type="OMA" id="NILQICP"/>
<dbReference type="InterPro" id="IPR055411">
    <property type="entry name" value="LRR_FXL15/At3g58940/PEG3-like"/>
</dbReference>
<dbReference type="AlphaFoldDB" id="A0A3B6KGS1"/>
<feature type="domain" description="FBD" evidence="2">
    <location>
        <begin position="380"/>
        <end position="454"/>
    </location>
</feature>
<dbReference type="Pfam" id="PF24758">
    <property type="entry name" value="LRR_At5g56370"/>
    <property type="match status" value="1"/>
</dbReference>
<keyword evidence="4" id="KW-1185">Reference proteome</keyword>
<name>A0A3B6KGS1_WHEAT</name>
<dbReference type="OrthoDB" id="584579at2759"/>
<dbReference type="InterPro" id="IPR055302">
    <property type="entry name" value="F-box_dom-containing"/>
</dbReference>
<dbReference type="STRING" id="4565.A0A3B6KGS1"/>
<dbReference type="InterPro" id="IPR036047">
    <property type="entry name" value="F-box-like_dom_sf"/>
</dbReference>
<dbReference type="Pfam" id="PF08387">
    <property type="entry name" value="FBD"/>
    <property type="match status" value="1"/>
</dbReference>
<evidence type="ECO:0000256" key="1">
    <source>
        <dbReference type="SAM" id="MobiDB-lite"/>
    </source>
</evidence>
<dbReference type="SUPFAM" id="SSF81383">
    <property type="entry name" value="F-box domain"/>
    <property type="match status" value="1"/>
</dbReference>
<dbReference type="PANTHER" id="PTHR32141">
    <property type="match status" value="1"/>
</dbReference>
<dbReference type="Proteomes" id="UP000019116">
    <property type="component" value="Chromosome 5A"/>
</dbReference>
<proteinExistence type="predicted"/>
<sequence>MAAEEEAAAPAPKRSASDEAAGPRSQKQARDSFCDGNAISHGDLISDLPDAILGTIISLLPIKDGARMQAIARRWCPLWRSSPLNLDVPYHLIDGVERLSAICRILSNHPGPACRFDVCLISLRSEKRHDEDTAQIEGWFHSRALDNLQELHISFMPWNTRKDCPLPLSVLRSASTLLLVSIGSCDFPREMAPSLSFPLLKQLKLWSVSISEDVFSRVLSSCHVLESLHLSRILEGSCLCISPPTLRIIVTLRLFEGKGKLVIKEAPHLERLLLHSPGLGVEAIQVVRAPKLEILGLLSPCVLQIQINNLVFQGLIPSSLENPIRSVKVLALQFCGPDLNAVLGILRCFPYLEKVYVIWDERVKAKMKNVCQYNPLDPIKCLESHLKVLVLKNYEGGEEEIDFVKFFVLNAKVVKEIKFALSKKIRINEKWMTDQLSLLKVENRSSQEAQLEFRSG</sequence>
<dbReference type="Gene3D" id="3.80.10.10">
    <property type="entry name" value="Ribonuclease Inhibitor"/>
    <property type="match status" value="1"/>
</dbReference>
<dbReference type="PANTHER" id="PTHR32141:SF45">
    <property type="entry name" value="OS07G0285200 PROTEIN"/>
    <property type="match status" value="1"/>
</dbReference>
<reference evidence="3" key="1">
    <citation type="submission" date="2018-08" db="EMBL/GenBank/DDBJ databases">
        <authorList>
            <person name="Rossello M."/>
        </authorList>
    </citation>
    <scope>NUCLEOTIDE SEQUENCE [LARGE SCALE GENOMIC DNA]</scope>
    <source>
        <strain evidence="3">cv. Chinese Spring</strain>
    </source>
</reference>
<dbReference type="InterPro" id="IPR032675">
    <property type="entry name" value="LRR_dom_sf"/>
</dbReference>
<dbReference type="EnsemblPlants" id="TraesCS5A02G234900.1">
    <property type="protein sequence ID" value="TraesCS5A02G234900.1"/>
    <property type="gene ID" value="TraesCS5A02G234900"/>
</dbReference>
<evidence type="ECO:0000313" key="4">
    <source>
        <dbReference type="Proteomes" id="UP000019116"/>
    </source>
</evidence>
<evidence type="ECO:0000259" key="2">
    <source>
        <dbReference type="SMART" id="SM00579"/>
    </source>
</evidence>
<dbReference type="Gramene" id="TraesCS5A03G0596400.1">
    <property type="protein sequence ID" value="TraesCS5A03G0596400.1.CDS"/>
    <property type="gene ID" value="TraesCS5A03G0596400"/>
</dbReference>
<accession>A0A3B6KGS1</accession>
<dbReference type="SUPFAM" id="SSF52047">
    <property type="entry name" value="RNI-like"/>
    <property type="match status" value="1"/>
</dbReference>
<dbReference type="InterPro" id="IPR006566">
    <property type="entry name" value="FBD"/>
</dbReference>
<organism evidence="3">
    <name type="scientific">Triticum aestivum</name>
    <name type="common">Wheat</name>
    <dbReference type="NCBI Taxonomy" id="4565"/>
    <lineage>
        <taxon>Eukaryota</taxon>
        <taxon>Viridiplantae</taxon>
        <taxon>Streptophyta</taxon>
        <taxon>Embryophyta</taxon>
        <taxon>Tracheophyta</taxon>
        <taxon>Spermatophyta</taxon>
        <taxon>Magnoliopsida</taxon>
        <taxon>Liliopsida</taxon>
        <taxon>Poales</taxon>
        <taxon>Poaceae</taxon>
        <taxon>BOP clade</taxon>
        <taxon>Pooideae</taxon>
        <taxon>Triticodae</taxon>
        <taxon>Triticeae</taxon>
        <taxon>Triticinae</taxon>
        <taxon>Triticum</taxon>
    </lineage>
</organism>
<protein>
    <recommendedName>
        <fullName evidence="2">FBD domain-containing protein</fullName>
    </recommendedName>
</protein>
<reference evidence="3" key="2">
    <citation type="submission" date="2018-10" db="UniProtKB">
        <authorList>
            <consortium name="EnsemblPlants"/>
        </authorList>
    </citation>
    <scope>IDENTIFICATION</scope>
</reference>